<dbReference type="InterPro" id="IPR036388">
    <property type="entry name" value="WH-like_DNA-bd_sf"/>
</dbReference>
<feature type="domain" description="HTH deoR-type" evidence="3">
    <location>
        <begin position="3"/>
        <end position="58"/>
    </location>
</feature>
<dbReference type="PROSITE" id="PS51000">
    <property type="entry name" value="HTH_DEOR_2"/>
    <property type="match status" value="1"/>
</dbReference>
<dbReference type="Pfam" id="PF08279">
    <property type="entry name" value="HTH_11"/>
    <property type="match status" value="1"/>
</dbReference>
<proteinExistence type="predicted"/>
<name>A0A7Y8CBI3_9PSED</name>
<reference evidence="4 5" key="1">
    <citation type="submission" date="2020-04" db="EMBL/GenBank/DDBJ databases">
        <title>Molecular characterization of pseudomonads from Agaricus bisporus reveal novel blotch 2 pathogens in Western Europe.</title>
        <authorList>
            <person name="Taparia T."/>
            <person name="Krijger M."/>
            <person name="Haynes E."/>
            <person name="Elpinstone J.G."/>
            <person name="Noble R."/>
            <person name="Van Der Wolf J."/>
        </authorList>
    </citation>
    <scope>NUCLEOTIDE SEQUENCE [LARGE SCALE GENOMIC DNA]</scope>
    <source>
        <strain evidence="4 5">IPO3738</strain>
    </source>
</reference>
<dbReference type="RefSeq" id="WP_017125928.1">
    <property type="nucleotide sequence ID" value="NZ_JACAQE010000002.1"/>
</dbReference>
<dbReference type="PANTHER" id="PTHR34580:SF3">
    <property type="entry name" value="PROTEIN PAFB"/>
    <property type="match status" value="1"/>
</dbReference>
<dbReference type="InterPro" id="IPR036390">
    <property type="entry name" value="WH_DNA-bd_sf"/>
</dbReference>
<keyword evidence="2" id="KW-0804">Transcription</keyword>
<dbReference type="Pfam" id="PF13280">
    <property type="entry name" value="WYL"/>
    <property type="match status" value="1"/>
</dbReference>
<dbReference type="PANTHER" id="PTHR34580">
    <property type="match status" value="1"/>
</dbReference>
<evidence type="ECO:0000259" key="3">
    <source>
        <dbReference type="PROSITE" id="PS51000"/>
    </source>
</evidence>
<evidence type="ECO:0000313" key="4">
    <source>
        <dbReference type="EMBL" id="NWC13270.1"/>
    </source>
</evidence>
<dbReference type="Proteomes" id="UP000517547">
    <property type="component" value="Unassembled WGS sequence"/>
</dbReference>
<dbReference type="InterPro" id="IPR026881">
    <property type="entry name" value="WYL_dom"/>
</dbReference>
<evidence type="ECO:0000256" key="2">
    <source>
        <dbReference type="ARBA" id="ARBA00023163"/>
    </source>
</evidence>
<keyword evidence="1" id="KW-0805">Transcription regulation</keyword>
<dbReference type="AlphaFoldDB" id="A0A7Y8CBI3"/>
<dbReference type="InterPro" id="IPR001034">
    <property type="entry name" value="DeoR_HTH"/>
</dbReference>
<dbReference type="EMBL" id="JACAQE010000002">
    <property type="protein sequence ID" value="NWC13270.1"/>
    <property type="molecule type" value="Genomic_DNA"/>
</dbReference>
<dbReference type="SUPFAM" id="SSF46785">
    <property type="entry name" value="Winged helix' DNA-binding domain"/>
    <property type="match status" value="1"/>
</dbReference>
<protein>
    <submittedName>
        <fullName evidence="4">YafY family transcriptional regulator</fullName>
    </submittedName>
</protein>
<evidence type="ECO:0000256" key="1">
    <source>
        <dbReference type="ARBA" id="ARBA00023015"/>
    </source>
</evidence>
<organism evidence="4 5">
    <name type="scientific">Pseudomonas gingeri</name>
    <dbReference type="NCBI Taxonomy" id="117681"/>
    <lineage>
        <taxon>Bacteria</taxon>
        <taxon>Pseudomonadati</taxon>
        <taxon>Pseudomonadota</taxon>
        <taxon>Gammaproteobacteria</taxon>
        <taxon>Pseudomonadales</taxon>
        <taxon>Pseudomonadaceae</taxon>
        <taxon>Pseudomonas</taxon>
    </lineage>
</organism>
<comment type="caution">
    <text evidence="4">The sequence shown here is derived from an EMBL/GenBank/DDBJ whole genome shotgun (WGS) entry which is preliminary data.</text>
</comment>
<sequence>MRRADRLFQVIQILRRRGTVTAAGIAEELEVSRRTVYRDIQDMMANGVPIVGEAGIGFALRAGYDLPPLMFNEQELEALVLGARILQSCADPQLGRAADDVIAKIRAVLPQKLRPHIDALSLWAPGDPQQESISIDRAALRAAIRYQRKINFAYIDLQDVASVRTVRPLIMAFYGPVWLLAAWCEMRDAFRVFRLDRMAEMSVLDEPFRQERGKTAADFLKQDAGYKHQ</sequence>
<dbReference type="InterPro" id="IPR013196">
    <property type="entry name" value="HTH_11"/>
</dbReference>
<evidence type="ECO:0000313" key="5">
    <source>
        <dbReference type="Proteomes" id="UP000517547"/>
    </source>
</evidence>
<accession>A0A7Y8CBI3</accession>
<dbReference type="GO" id="GO:0003700">
    <property type="term" value="F:DNA-binding transcription factor activity"/>
    <property type="evidence" value="ECO:0007669"/>
    <property type="project" value="InterPro"/>
</dbReference>
<dbReference type="PROSITE" id="PS52050">
    <property type="entry name" value="WYL"/>
    <property type="match status" value="1"/>
</dbReference>
<gene>
    <name evidence="4" type="ORF">HX845_06455</name>
</gene>
<dbReference type="InterPro" id="IPR051534">
    <property type="entry name" value="CBASS_pafABC_assoc_protein"/>
</dbReference>
<dbReference type="Gene3D" id="1.10.10.10">
    <property type="entry name" value="Winged helix-like DNA-binding domain superfamily/Winged helix DNA-binding domain"/>
    <property type="match status" value="1"/>
</dbReference>